<reference evidence="4 5" key="2">
    <citation type="journal article" date="2017" name="Sci. Rep.">
        <title>Ant-infecting Ophiocordyceps genomes reveal a high diversity of potential behavioral manipulation genes and a possible major role for enterotoxins.</title>
        <authorList>
            <person name="de Bekker C."/>
            <person name="Ohm R.A."/>
            <person name="Evans H.C."/>
            <person name="Brachmann A."/>
            <person name="Hughes D.P."/>
        </authorList>
    </citation>
    <scope>NUCLEOTIDE SEQUENCE [LARGE SCALE GENOMIC DNA]</scope>
    <source>
        <strain evidence="4 5">SC16a</strain>
    </source>
</reference>
<dbReference type="Gene3D" id="3.90.1150.80">
    <property type="match status" value="1"/>
</dbReference>
<dbReference type="InterPro" id="IPR038608">
    <property type="entry name" value="Csm1/Pcs1_C_sf"/>
</dbReference>
<keyword evidence="1" id="KW-0175">Coiled coil</keyword>
<proteinExistence type="predicted"/>
<dbReference type="GO" id="GO:0045144">
    <property type="term" value="P:meiotic sister chromatid segregation"/>
    <property type="evidence" value="ECO:0007669"/>
    <property type="project" value="TreeGrafter"/>
</dbReference>
<feature type="domain" description="Monopolin complex subunit Csm1/Pcs1 C-terminal" evidence="3">
    <location>
        <begin position="328"/>
        <end position="415"/>
    </location>
</feature>
<dbReference type="AlphaFoldDB" id="A0A2A9P1V4"/>
<dbReference type="Proteomes" id="UP000037136">
    <property type="component" value="Unassembled WGS sequence"/>
</dbReference>
<evidence type="ECO:0000256" key="2">
    <source>
        <dbReference type="SAM" id="MobiDB-lite"/>
    </source>
</evidence>
<evidence type="ECO:0000313" key="5">
    <source>
        <dbReference type="Proteomes" id="UP000037136"/>
    </source>
</evidence>
<comment type="caution">
    <text evidence="4">The sequence shown here is derived from an EMBL/GenBank/DDBJ whole genome shotgun (WGS) entry which is preliminary data.</text>
</comment>
<dbReference type="GO" id="GO:1990644">
    <property type="term" value="F:microtubule site clamp"/>
    <property type="evidence" value="ECO:0007669"/>
    <property type="project" value="TreeGrafter"/>
</dbReference>
<organism evidence="4 5">
    <name type="scientific">Ophiocordyceps unilateralis</name>
    <name type="common">Zombie-ant fungus</name>
    <name type="synonym">Torrubia unilateralis</name>
    <dbReference type="NCBI Taxonomy" id="268505"/>
    <lineage>
        <taxon>Eukaryota</taxon>
        <taxon>Fungi</taxon>
        <taxon>Dikarya</taxon>
        <taxon>Ascomycota</taxon>
        <taxon>Pezizomycotina</taxon>
        <taxon>Sordariomycetes</taxon>
        <taxon>Hypocreomycetidae</taxon>
        <taxon>Hypocreales</taxon>
        <taxon>Ophiocordycipitaceae</taxon>
        <taxon>Ophiocordyceps</taxon>
    </lineage>
</organism>
<feature type="compositionally biased region" description="Polar residues" evidence="2">
    <location>
        <begin position="81"/>
        <end position="94"/>
    </location>
</feature>
<dbReference type="InterPro" id="IPR020981">
    <property type="entry name" value="Csm1/Pcs1_C"/>
</dbReference>
<dbReference type="STRING" id="268505.A0A2A9P1V4"/>
<dbReference type="EMBL" id="LAZP02000898">
    <property type="protein sequence ID" value="PFH55475.1"/>
    <property type="molecule type" value="Genomic_DNA"/>
</dbReference>
<dbReference type="GO" id="GO:0034506">
    <property type="term" value="C:chromosome, centromeric core domain"/>
    <property type="evidence" value="ECO:0007669"/>
    <property type="project" value="TreeGrafter"/>
</dbReference>
<name>A0A2A9P1V4_OPHUN</name>
<dbReference type="CDD" id="cd23787">
    <property type="entry name" value="RWD_CSM1"/>
    <property type="match status" value="1"/>
</dbReference>
<evidence type="ECO:0000256" key="1">
    <source>
        <dbReference type="SAM" id="Coils"/>
    </source>
</evidence>
<keyword evidence="5" id="KW-1185">Reference proteome</keyword>
<dbReference type="PANTHER" id="PTHR28006">
    <property type="entry name" value="MONOPOLIN COMPLEX SUBUNIT CSM1"/>
    <property type="match status" value="1"/>
</dbReference>
<evidence type="ECO:0000259" key="3">
    <source>
        <dbReference type="Pfam" id="PF12539"/>
    </source>
</evidence>
<gene>
    <name evidence="4" type="ORF">XA68_18200</name>
</gene>
<protein>
    <recommendedName>
        <fullName evidence="3">Monopolin complex subunit Csm1/Pcs1 C-terminal domain-containing protein</fullName>
    </recommendedName>
</protein>
<feature type="region of interest" description="Disordered" evidence="2">
    <location>
        <begin position="1"/>
        <end position="121"/>
    </location>
</feature>
<dbReference type="GO" id="GO:0072686">
    <property type="term" value="C:mitotic spindle"/>
    <property type="evidence" value="ECO:0007669"/>
    <property type="project" value="TreeGrafter"/>
</dbReference>
<dbReference type="Pfam" id="PF12539">
    <property type="entry name" value="Csm1"/>
    <property type="match status" value="1"/>
</dbReference>
<dbReference type="OrthoDB" id="2431049at2759"/>
<reference evidence="4 5" key="1">
    <citation type="journal article" date="2015" name="BMC Genomics">
        <title>Gene expression during zombie ant biting behavior reflects the complexity underlying fungal parasitic behavioral manipulation.</title>
        <authorList>
            <person name="de Bekker C."/>
            <person name="Ohm R.A."/>
            <person name="Loreto R.G."/>
            <person name="Sebastian A."/>
            <person name="Albert I."/>
            <person name="Merrow M."/>
            <person name="Brachmann A."/>
            <person name="Hughes D.P."/>
        </authorList>
    </citation>
    <scope>NUCLEOTIDE SEQUENCE [LARGE SCALE GENOMIC DNA]</scope>
    <source>
        <strain evidence="4 5">SC16a</strain>
    </source>
</reference>
<sequence length="434" mass="47097">MAGAFSSLDPGVLEADFDDLTSIPTESKPQETRIRARGRPSVTDNRVTKPPARTTRATGRDNGGLASSSGKVIQAAPPNPSDGSQPYVNASTSDDGNKDEPPKARRRRGRPKMVENGNRAANVSMARRSAAVVADKTLESQPAAAVRMNNYIADSSAMDELSMADAELSLVADGPTEHDMPTRRRLGELSKRHANLKTRHRELREVGVIFAEQNFNRLKKQAEGNISVSNRLILQLKEDLAAQTALAEQGQSFQQQLELSEASAQRLRVAVDKLTADLTAARQEISTLSARLTASRGAQSSAKEPMCAAQSNVAVDEGGMAEIIHIAQAKEDLYGDLTGLIVRNLSQVGDEDTFDCIQTGRNGTLHFRLASEHGCSSESCEDAQLTYKPQLDESRDQGLLQLLPDYLVEEITFSRSHASKFYHRVIKSLSDGTG</sequence>
<dbReference type="FunFam" id="3.90.1150.80:FF:000001">
    <property type="entry name" value="Chromosome segregation protein (Pcs1)"/>
    <property type="match status" value="1"/>
</dbReference>
<dbReference type="PANTHER" id="PTHR28006:SF1">
    <property type="entry name" value="MONOPOLIN COMPLEX SUBUNIT CSM1"/>
    <property type="match status" value="1"/>
</dbReference>
<feature type="coiled-coil region" evidence="1">
    <location>
        <begin position="264"/>
        <end position="291"/>
    </location>
</feature>
<dbReference type="GO" id="GO:0051315">
    <property type="term" value="P:attachment of mitotic spindle microtubules to kinetochore"/>
    <property type="evidence" value="ECO:0007669"/>
    <property type="project" value="TreeGrafter"/>
</dbReference>
<dbReference type="InterPro" id="IPR040349">
    <property type="entry name" value="Csm1/Pcs1"/>
</dbReference>
<dbReference type="GO" id="GO:0033551">
    <property type="term" value="C:monopolin complex"/>
    <property type="evidence" value="ECO:0007669"/>
    <property type="project" value="InterPro"/>
</dbReference>
<accession>A0A2A9P1V4</accession>
<dbReference type="GO" id="GO:0005730">
    <property type="term" value="C:nucleolus"/>
    <property type="evidence" value="ECO:0007669"/>
    <property type="project" value="TreeGrafter"/>
</dbReference>
<evidence type="ECO:0000313" key="4">
    <source>
        <dbReference type="EMBL" id="PFH55475.1"/>
    </source>
</evidence>